<dbReference type="GO" id="GO:0016567">
    <property type="term" value="P:protein ubiquitination"/>
    <property type="evidence" value="ECO:0007669"/>
    <property type="project" value="TreeGrafter"/>
</dbReference>
<evidence type="ECO:0000313" key="7">
    <source>
        <dbReference type="Proteomes" id="UP001177003"/>
    </source>
</evidence>
<dbReference type="Proteomes" id="UP001177003">
    <property type="component" value="Chromosome 2"/>
</dbReference>
<proteinExistence type="predicted"/>
<dbReference type="Gene3D" id="3.30.40.10">
    <property type="entry name" value="Zinc/RING finger domain, C3HC4 (zinc finger)"/>
    <property type="match status" value="1"/>
</dbReference>
<dbReference type="PROSITE" id="PS50089">
    <property type="entry name" value="ZF_RING_2"/>
    <property type="match status" value="1"/>
</dbReference>
<keyword evidence="7" id="KW-1185">Reference proteome</keyword>
<dbReference type="EMBL" id="OX465078">
    <property type="protein sequence ID" value="CAI9270770.1"/>
    <property type="molecule type" value="Genomic_DNA"/>
</dbReference>
<dbReference type="SUPFAM" id="SSF57850">
    <property type="entry name" value="RING/U-box"/>
    <property type="match status" value="1"/>
</dbReference>
<evidence type="ECO:0000256" key="1">
    <source>
        <dbReference type="ARBA" id="ARBA00022723"/>
    </source>
</evidence>
<dbReference type="Pfam" id="PF13639">
    <property type="entry name" value="zf-RING_2"/>
    <property type="match status" value="1"/>
</dbReference>
<dbReference type="GO" id="GO:0061630">
    <property type="term" value="F:ubiquitin protein ligase activity"/>
    <property type="evidence" value="ECO:0007669"/>
    <property type="project" value="TreeGrafter"/>
</dbReference>
<dbReference type="PANTHER" id="PTHR45969:SF9">
    <property type="entry name" value="RING-TYPE DOMAIN-CONTAINING PROTEIN"/>
    <property type="match status" value="1"/>
</dbReference>
<reference evidence="6" key="1">
    <citation type="submission" date="2023-04" db="EMBL/GenBank/DDBJ databases">
        <authorList>
            <person name="Vijverberg K."/>
            <person name="Xiong W."/>
            <person name="Schranz E."/>
        </authorList>
    </citation>
    <scope>NUCLEOTIDE SEQUENCE</scope>
</reference>
<gene>
    <name evidence="6" type="ORF">LSALG_LOCUS11067</name>
</gene>
<accession>A0AA35VFJ3</accession>
<evidence type="ECO:0000313" key="6">
    <source>
        <dbReference type="EMBL" id="CAI9270770.1"/>
    </source>
</evidence>
<keyword evidence="2 4" id="KW-0863">Zinc-finger</keyword>
<dbReference type="InterPro" id="IPR001841">
    <property type="entry name" value="Znf_RING"/>
</dbReference>
<dbReference type="InterPro" id="IPR013083">
    <property type="entry name" value="Znf_RING/FYVE/PHD"/>
</dbReference>
<keyword evidence="3" id="KW-0862">Zinc</keyword>
<evidence type="ECO:0000259" key="5">
    <source>
        <dbReference type="PROSITE" id="PS50089"/>
    </source>
</evidence>
<dbReference type="SMART" id="SM00184">
    <property type="entry name" value="RING"/>
    <property type="match status" value="1"/>
</dbReference>
<feature type="domain" description="RING-type" evidence="5">
    <location>
        <begin position="89"/>
        <end position="132"/>
    </location>
</feature>
<protein>
    <recommendedName>
        <fullName evidence="5">RING-type domain-containing protein</fullName>
    </recommendedName>
</protein>
<evidence type="ECO:0000256" key="3">
    <source>
        <dbReference type="ARBA" id="ARBA00022833"/>
    </source>
</evidence>
<evidence type="ECO:0000256" key="4">
    <source>
        <dbReference type="PROSITE-ProRule" id="PRU00175"/>
    </source>
</evidence>
<dbReference type="GO" id="GO:0008270">
    <property type="term" value="F:zinc ion binding"/>
    <property type="evidence" value="ECO:0007669"/>
    <property type="project" value="UniProtKB-KW"/>
</dbReference>
<sequence length="140" mass="15971">MIGFVCGCGTSTTTLVFIICIWVPFVQAKNMFFAILSTMMLMFNLNDHHDRDEDLWNIVSNTYTLSALRFRNVVVADNRAAMRVVNDTCTICLAKFRDTDTVSQINRCRHVFHTCCMARWISGDNFSCPLCRSNMFDAAC</sequence>
<keyword evidence="1" id="KW-0479">Metal-binding</keyword>
<name>A0AA35VFJ3_LACSI</name>
<dbReference type="AlphaFoldDB" id="A0AA35VFJ3"/>
<dbReference type="PANTHER" id="PTHR45969">
    <property type="entry name" value="RING ZINC FINGER PROTEIN-RELATED"/>
    <property type="match status" value="1"/>
</dbReference>
<evidence type="ECO:0000256" key="2">
    <source>
        <dbReference type="ARBA" id="ARBA00022771"/>
    </source>
</evidence>
<organism evidence="6 7">
    <name type="scientific">Lactuca saligna</name>
    <name type="common">Willowleaf lettuce</name>
    <dbReference type="NCBI Taxonomy" id="75948"/>
    <lineage>
        <taxon>Eukaryota</taxon>
        <taxon>Viridiplantae</taxon>
        <taxon>Streptophyta</taxon>
        <taxon>Embryophyta</taxon>
        <taxon>Tracheophyta</taxon>
        <taxon>Spermatophyta</taxon>
        <taxon>Magnoliopsida</taxon>
        <taxon>eudicotyledons</taxon>
        <taxon>Gunneridae</taxon>
        <taxon>Pentapetalae</taxon>
        <taxon>asterids</taxon>
        <taxon>campanulids</taxon>
        <taxon>Asterales</taxon>
        <taxon>Asteraceae</taxon>
        <taxon>Cichorioideae</taxon>
        <taxon>Cichorieae</taxon>
        <taxon>Lactucinae</taxon>
        <taxon>Lactuca</taxon>
    </lineage>
</organism>